<feature type="compositionally biased region" description="Polar residues" evidence="1">
    <location>
        <begin position="236"/>
        <end position="245"/>
    </location>
</feature>
<keyword evidence="3" id="KW-1185">Reference proteome</keyword>
<feature type="compositionally biased region" description="Basic and acidic residues" evidence="1">
    <location>
        <begin position="86"/>
        <end position="99"/>
    </location>
</feature>
<dbReference type="RefSeq" id="YP_009837883.1">
    <property type="nucleotide sequence ID" value="NC_048704.1"/>
</dbReference>
<dbReference type="GeneID" id="55608086"/>
<sequence length="262" mass="27361">MQIVLNTEDILRLVLLGLKHETSLTPVEIHIGPINGEIKAVAGVGEEVPQGTFDDDDTDPVVEDAPKATGNADAATPGKKRRKRRTKEEIAADEAKAKQAAETQQPQQQAGEAEAKGPDAQQPETKGTETEKVLETKPETGSDKAESAATETQEAAGAGAATTDLFADPAGSVEQPAAQESQPEQPAADLFAEPEDTKEVVTSAGQNPFGGNTKAEHPEVTADSLDLFSDPAPTANAGQPTTQTEDGFVKPAGDDKVLDLFS</sequence>
<feature type="compositionally biased region" description="Basic and acidic residues" evidence="1">
    <location>
        <begin position="252"/>
        <end position="262"/>
    </location>
</feature>
<feature type="compositionally biased region" description="Low complexity" evidence="1">
    <location>
        <begin position="100"/>
        <end position="112"/>
    </location>
</feature>
<organism evidence="2 3">
    <name type="scientific">Pectobacterium phage Nepra</name>
    <dbReference type="NCBI Taxonomy" id="2163635"/>
    <lineage>
        <taxon>Viruses</taxon>
        <taxon>Duplodnaviria</taxon>
        <taxon>Heunggongvirae</taxon>
        <taxon>Uroviricota</taxon>
        <taxon>Caudoviricetes</taxon>
        <taxon>Schitoviridae</taxon>
        <taxon>Cbunavirus</taxon>
        <taxon>Cbunavirus nepra</taxon>
    </lineage>
</organism>
<proteinExistence type="predicted"/>
<evidence type="ECO:0000313" key="2">
    <source>
        <dbReference type="EMBL" id="AWD92546.1"/>
    </source>
</evidence>
<name>A0A2S1GT68_9CAUD</name>
<feature type="region of interest" description="Disordered" evidence="1">
    <location>
        <begin position="48"/>
        <end position="262"/>
    </location>
</feature>
<protein>
    <submittedName>
        <fullName evidence="2">Uncharacterized protein</fullName>
    </submittedName>
</protein>
<feature type="compositionally biased region" description="Basic and acidic residues" evidence="1">
    <location>
        <begin position="126"/>
        <end position="146"/>
    </location>
</feature>
<reference evidence="2 3" key="1">
    <citation type="submission" date="2018-03" db="EMBL/GenBank/DDBJ databases">
        <title>Phage therapy in agriculture - a green tech approach to combat plant pathogenic bacteria.</title>
        <authorList>
            <person name="Carstens A.B."/>
            <person name="Djurhuus A.M."/>
            <person name="Hansen L.H."/>
        </authorList>
    </citation>
    <scope>NUCLEOTIDE SEQUENCE [LARGE SCALE GENOMIC DNA]</scope>
</reference>
<dbReference type="KEGG" id="vg:55608086"/>
<accession>A0A2S1GT68</accession>
<feature type="compositionally biased region" description="Acidic residues" evidence="1">
    <location>
        <begin position="53"/>
        <end position="62"/>
    </location>
</feature>
<feature type="compositionally biased region" description="Low complexity" evidence="1">
    <location>
        <begin position="174"/>
        <end position="188"/>
    </location>
</feature>
<feature type="compositionally biased region" description="Low complexity" evidence="1">
    <location>
        <begin position="147"/>
        <end position="163"/>
    </location>
</feature>
<dbReference type="Proteomes" id="UP000246196">
    <property type="component" value="Segment"/>
</dbReference>
<dbReference type="EMBL" id="MH059638">
    <property type="protein sequence ID" value="AWD92546.1"/>
    <property type="molecule type" value="Genomic_DNA"/>
</dbReference>
<evidence type="ECO:0000256" key="1">
    <source>
        <dbReference type="SAM" id="MobiDB-lite"/>
    </source>
</evidence>
<evidence type="ECO:0000313" key="3">
    <source>
        <dbReference type="Proteomes" id="UP000246196"/>
    </source>
</evidence>